<evidence type="ECO:0000256" key="5">
    <source>
        <dbReference type="ARBA" id="ARBA00022927"/>
    </source>
</evidence>
<keyword evidence="14" id="KW-1185">Reference proteome</keyword>
<keyword evidence="6 9" id="KW-1133">Transmembrane helix</keyword>
<dbReference type="GO" id="GO:0043952">
    <property type="term" value="P:protein transport by the Sec complex"/>
    <property type="evidence" value="ECO:0007669"/>
    <property type="project" value="UniProtKB-UniRule"/>
</dbReference>
<comment type="similarity">
    <text evidence="9">Belongs to the SecD/SecF family. SecD subfamily.</text>
</comment>
<evidence type="ECO:0000259" key="11">
    <source>
        <dbReference type="Pfam" id="PF02355"/>
    </source>
</evidence>
<evidence type="ECO:0000259" key="12">
    <source>
        <dbReference type="Pfam" id="PF22599"/>
    </source>
</evidence>
<evidence type="ECO:0000256" key="10">
    <source>
        <dbReference type="SAM" id="MobiDB-lite"/>
    </source>
</evidence>
<keyword evidence="3 9" id="KW-1003">Cell membrane</keyword>
<dbReference type="KEGG" id="nbe:Back2_06170"/>
<dbReference type="Pfam" id="PF02355">
    <property type="entry name" value="SecD_SecF_C"/>
    <property type="match status" value="1"/>
</dbReference>
<dbReference type="InterPro" id="IPR022813">
    <property type="entry name" value="SecD/SecF_arch_bac"/>
</dbReference>
<dbReference type="EMBL" id="AP019307">
    <property type="protein sequence ID" value="BBH16330.1"/>
    <property type="molecule type" value="Genomic_DNA"/>
</dbReference>
<dbReference type="PANTHER" id="PTHR30081">
    <property type="entry name" value="PROTEIN-EXPORT MEMBRANE PROTEIN SEC"/>
    <property type="match status" value="1"/>
</dbReference>
<keyword evidence="4 9" id="KW-0812">Transmembrane</keyword>
<dbReference type="PANTHER" id="PTHR30081:SF1">
    <property type="entry name" value="PROTEIN TRANSLOCASE SUBUNIT SECD"/>
    <property type="match status" value="1"/>
</dbReference>
<dbReference type="GO" id="GO:0015450">
    <property type="term" value="F:protein-transporting ATPase activity"/>
    <property type="evidence" value="ECO:0007669"/>
    <property type="project" value="InterPro"/>
</dbReference>
<dbReference type="InterPro" id="IPR005791">
    <property type="entry name" value="SecD"/>
</dbReference>
<dbReference type="RefSeq" id="WP_125566656.1">
    <property type="nucleotide sequence ID" value="NZ_AP019307.1"/>
</dbReference>
<sequence>MASQTMRPSRTLFIFGAILALAYVLIGVNNAWKPQLGLDLQGGQMVRLKASTQQGGQTLTSDSFALARDIIDQRANGSGVSGAKVTTDGGSGIDVAIPGKGQASENIVKAISAPSQLRFRLVVCSTGSDTICQGLARSAVGPLAKRAPFASPSTTAKPTPSASIKPTASTTPTATAAPSATPSDVMSLADAKKYFTGAGLDEQAAATAYESYICGTPVNDVPGKPLVTCDQPDPNAKDANGNPIPAAQQGLRKYLLTPAIIEGTELSSASYGQSANSASYEVDLSLKDAGSKVFADTTAYIAGTGGQFAITVDGQVVSAPTASQRIGGGNAQITGNFTLDQAKSLSNNLKFGQLPVKFDVQEVQVIGPELAGSQLSAGLWAGAIGLLLVMIFSLVYYRGLGLVVIGSLMFAGAATYSLVALLSKGAGVTLDLPGIAGLIVAVGITADSFIVYFERIRDEMRDGKSMRVAVDAAWVRARRTCLAADSVSLLAALTLYFFASNDVKGFAFMLGLSTVIDLVVFFYFTHPLVKLLSLRRFFNRGHRLSGLDARTLGVDAITVGGKA</sequence>
<keyword evidence="7 9" id="KW-0811">Translocation</keyword>
<dbReference type="Gene3D" id="3.30.1360.200">
    <property type="match status" value="1"/>
</dbReference>
<reference evidence="13 14" key="1">
    <citation type="submission" date="2018-11" db="EMBL/GenBank/DDBJ databases">
        <title>Complete genome sequence of Nocardioides baekrokdamisoli strain KCTC 39748.</title>
        <authorList>
            <person name="Kang S.W."/>
            <person name="Lee K.C."/>
            <person name="Kim K.K."/>
            <person name="Kim J.S."/>
            <person name="Kim D.S."/>
            <person name="Ko S.H."/>
            <person name="Yang S.H."/>
            <person name="Shin Y.K."/>
            <person name="Lee J.S."/>
        </authorList>
    </citation>
    <scope>NUCLEOTIDE SEQUENCE [LARGE SCALE GENOMIC DNA]</scope>
    <source>
        <strain evidence="13 14">KCTC 39748</strain>
    </source>
</reference>
<dbReference type="GO" id="GO:0065002">
    <property type="term" value="P:intracellular protein transmembrane transport"/>
    <property type="evidence" value="ECO:0007669"/>
    <property type="project" value="UniProtKB-UniRule"/>
</dbReference>
<dbReference type="Pfam" id="PF22599">
    <property type="entry name" value="SecDF_P1_head"/>
    <property type="match status" value="1"/>
</dbReference>
<gene>
    <name evidence="9 13" type="primary">secD</name>
    <name evidence="13" type="ORF">Back2_06170</name>
</gene>
<dbReference type="HAMAP" id="MF_01463_B">
    <property type="entry name" value="SecD_B"/>
    <property type="match status" value="1"/>
</dbReference>
<dbReference type="GO" id="GO:0006605">
    <property type="term" value="P:protein targeting"/>
    <property type="evidence" value="ECO:0007669"/>
    <property type="project" value="UniProtKB-UniRule"/>
</dbReference>
<feature type="transmembrane region" description="Helical" evidence="9">
    <location>
        <begin position="434"/>
        <end position="453"/>
    </location>
</feature>
<keyword evidence="5 9" id="KW-0653">Protein transport</keyword>
<feature type="transmembrane region" description="Helical" evidence="9">
    <location>
        <begin position="505"/>
        <end position="525"/>
    </location>
</feature>
<dbReference type="InterPro" id="IPR048634">
    <property type="entry name" value="SecD_SecF_C"/>
</dbReference>
<name>A0A3G9IBS2_9ACTN</name>
<evidence type="ECO:0000256" key="3">
    <source>
        <dbReference type="ARBA" id="ARBA00022475"/>
    </source>
</evidence>
<evidence type="ECO:0000256" key="1">
    <source>
        <dbReference type="ARBA" id="ARBA00004651"/>
    </source>
</evidence>
<dbReference type="OrthoDB" id="5240379at2"/>
<dbReference type="InterPro" id="IPR054384">
    <property type="entry name" value="SecDF_P1_head"/>
</dbReference>
<dbReference type="Gene3D" id="3.30.70.3400">
    <property type="match status" value="1"/>
</dbReference>
<feature type="region of interest" description="Disordered" evidence="10">
    <location>
        <begin position="147"/>
        <end position="182"/>
    </location>
</feature>
<feature type="transmembrane region" description="Helical" evidence="9">
    <location>
        <begin position="482"/>
        <end position="499"/>
    </location>
</feature>
<comment type="subunit">
    <text evidence="9">Forms a complex with SecF. Part of the essential Sec protein translocation apparatus which comprises SecA, SecYEG and auxiliary proteins SecDF. Other proteins may also be involved.</text>
</comment>
<dbReference type="GO" id="GO:0005886">
    <property type="term" value="C:plasma membrane"/>
    <property type="evidence" value="ECO:0007669"/>
    <property type="project" value="UniProtKB-SubCell"/>
</dbReference>
<dbReference type="Gene3D" id="1.20.1640.10">
    <property type="entry name" value="Multidrug efflux transporter AcrB transmembrane domain"/>
    <property type="match status" value="1"/>
</dbReference>
<dbReference type="InterPro" id="IPR055344">
    <property type="entry name" value="SecD_SecF_C_bact"/>
</dbReference>
<keyword evidence="8 9" id="KW-0472">Membrane</keyword>
<dbReference type="AlphaFoldDB" id="A0A3G9IBS2"/>
<feature type="transmembrane region" description="Helical" evidence="9">
    <location>
        <begin position="12"/>
        <end position="32"/>
    </location>
</feature>
<evidence type="ECO:0000256" key="8">
    <source>
        <dbReference type="ARBA" id="ARBA00023136"/>
    </source>
</evidence>
<evidence type="ECO:0000313" key="14">
    <source>
        <dbReference type="Proteomes" id="UP000271573"/>
    </source>
</evidence>
<evidence type="ECO:0000256" key="6">
    <source>
        <dbReference type="ARBA" id="ARBA00022989"/>
    </source>
</evidence>
<dbReference type="NCBIfam" id="TIGR01129">
    <property type="entry name" value="secD"/>
    <property type="match status" value="1"/>
</dbReference>
<evidence type="ECO:0000313" key="13">
    <source>
        <dbReference type="EMBL" id="BBH16330.1"/>
    </source>
</evidence>
<dbReference type="SUPFAM" id="SSF82866">
    <property type="entry name" value="Multidrug efflux transporter AcrB transmembrane domain"/>
    <property type="match status" value="1"/>
</dbReference>
<accession>A0A3G9IBS2</accession>
<evidence type="ECO:0000256" key="2">
    <source>
        <dbReference type="ARBA" id="ARBA00022448"/>
    </source>
</evidence>
<dbReference type="NCBIfam" id="TIGR00916">
    <property type="entry name" value="2A0604s01"/>
    <property type="match status" value="1"/>
</dbReference>
<comment type="function">
    <text evidence="9">Part of the Sec protein translocase complex. Interacts with the SecYEG preprotein conducting channel. SecDF uses the proton motive force (PMF) to complete protein translocation after the ATP-dependent function of SecA.</text>
</comment>
<comment type="subcellular location">
    <subcellularLocation>
        <location evidence="1 9">Cell membrane</location>
        <topology evidence="1 9">Multi-pass membrane protein</topology>
    </subcellularLocation>
</comment>
<feature type="transmembrane region" description="Helical" evidence="9">
    <location>
        <begin position="377"/>
        <end position="397"/>
    </location>
</feature>
<feature type="compositionally biased region" description="Low complexity" evidence="10">
    <location>
        <begin position="158"/>
        <end position="182"/>
    </location>
</feature>
<feature type="transmembrane region" description="Helical" evidence="9">
    <location>
        <begin position="402"/>
        <end position="422"/>
    </location>
</feature>
<evidence type="ECO:0000256" key="7">
    <source>
        <dbReference type="ARBA" id="ARBA00023010"/>
    </source>
</evidence>
<protein>
    <recommendedName>
        <fullName evidence="9">Protein translocase subunit SecD</fullName>
    </recommendedName>
</protein>
<dbReference type="Proteomes" id="UP000271573">
    <property type="component" value="Chromosome"/>
</dbReference>
<organism evidence="13 14">
    <name type="scientific">Nocardioides baekrokdamisoli</name>
    <dbReference type="NCBI Taxonomy" id="1804624"/>
    <lineage>
        <taxon>Bacteria</taxon>
        <taxon>Bacillati</taxon>
        <taxon>Actinomycetota</taxon>
        <taxon>Actinomycetes</taxon>
        <taxon>Propionibacteriales</taxon>
        <taxon>Nocardioidaceae</taxon>
        <taxon>Nocardioides</taxon>
    </lineage>
</organism>
<feature type="domain" description="SecDF P1 head subdomain" evidence="12">
    <location>
        <begin position="252"/>
        <end position="356"/>
    </location>
</feature>
<proteinExistence type="inferred from homology"/>
<keyword evidence="2 9" id="KW-0813">Transport</keyword>
<evidence type="ECO:0000256" key="4">
    <source>
        <dbReference type="ARBA" id="ARBA00022692"/>
    </source>
</evidence>
<evidence type="ECO:0000256" key="9">
    <source>
        <dbReference type="HAMAP-Rule" id="MF_01463"/>
    </source>
</evidence>
<feature type="domain" description="Protein export membrane protein SecD/SecF C-terminal" evidence="11">
    <location>
        <begin position="357"/>
        <end position="532"/>
    </location>
</feature>